<comment type="caution">
    <text evidence="1">The sequence shown here is derived from an EMBL/GenBank/DDBJ whole genome shotgun (WGS) entry which is preliminary data.</text>
</comment>
<dbReference type="SUPFAM" id="SSF54001">
    <property type="entry name" value="Cysteine proteinases"/>
    <property type="match status" value="1"/>
</dbReference>
<accession>A0A8H7UCJ9</accession>
<name>A0A8H7UCJ9_9FUNG</name>
<protein>
    <submittedName>
        <fullName evidence="1">Uncharacterized protein</fullName>
    </submittedName>
</protein>
<dbReference type="OrthoDB" id="5065855at2759"/>
<evidence type="ECO:0000313" key="1">
    <source>
        <dbReference type="EMBL" id="KAG2174579.1"/>
    </source>
</evidence>
<dbReference type="InterPro" id="IPR038765">
    <property type="entry name" value="Papain-like_cys_pep_sf"/>
</dbReference>
<organism evidence="1 2">
    <name type="scientific">Umbelopsis vinacea</name>
    <dbReference type="NCBI Taxonomy" id="44442"/>
    <lineage>
        <taxon>Eukaryota</taxon>
        <taxon>Fungi</taxon>
        <taxon>Fungi incertae sedis</taxon>
        <taxon>Mucoromycota</taxon>
        <taxon>Mucoromycotina</taxon>
        <taxon>Umbelopsidomycetes</taxon>
        <taxon>Umbelopsidales</taxon>
        <taxon>Umbelopsidaceae</taxon>
        <taxon>Umbelopsis</taxon>
    </lineage>
</organism>
<dbReference type="Proteomes" id="UP000612746">
    <property type="component" value="Unassembled WGS sequence"/>
</dbReference>
<dbReference type="Gene3D" id="3.40.395.10">
    <property type="entry name" value="Adenoviral Proteinase, Chain A"/>
    <property type="match status" value="1"/>
</dbReference>
<dbReference type="AlphaFoldDB" id="A0A8H7UCJ9"/>
<proteinExistence type="predicted"/>
<reference evidence="1" key="1">
    <citation type="submission" date="2020-12" db="EMBL/GenBank/DDBJ databases">
        <title>Metabolic potential, ecology and presence of endohyphal bacteria is reflected in genomic diversity of Mucoromycotina.</title>
        <authorList>
            <person name="Muszewska A."/>
            <person name="Okrasinska A."/>
            <person name="Steczkiewicz K."/>
            <person name="Drgas O."/>
            <person name="Orlowska M."/>
            <person name="Perlinska-Lenart U."/>
            <person name="Aleksandrzak-Piekarczyk T."/>
            <person name="Szatraj K."/>
            <person name="Zielenkiewicz U."/>
            <person name="Pilsyk S."/>
            <person name="Malc E."/>
            <person name="Mieczkowski P."/>
            <person name="Kruszewska J.S."/>
            <person name="Biernat P."/>
            <person name="Pawlowska J."/>
        </authorList>
    </citation>
    <scope>NUCLEOTIDE SEQUENCE</scope>
    <source>
        <strain evidence="1">WA0000051536</strain>
    </source>
</reference>
<evidence type="ECO:0000313" key="2">
    <source>
        <dbReference type="Proteomes" id="UP000612746"/>
    </source>
</evidence>
<dbReference type="EMBL" id="JAEPRA010000016">
    <property type="protein sequence ID" value="KAG2174579.1"/>
    <property type="molecule type" value="Genomic_DNA"/>
</dbReference>
<sequence length="104" mass="11982">MGGQTSITRFFVQQDYETLADGQWLNDTVIEFHTEYLEREVIPRDAKILILRPATVHLISHIQGLYKSAQRKHQFCKIDGQEAITTSWPTGRTPLRIHVDTTTT</sequence>
<gene>
    <name evidence="1" type="ORF">INT44_006842</name>
</gene>
<keyword evidence="2" id="KW-1185">Reference proteome</keyword>